<feature type="chain" id="PRO_5008587701" description="EGF-like domain-containing protein" evidence="1">
    <location>
        <begin position="21"/>
        <end position="427"/>
    </location>
</feature>
<protein>
    <recommendedName>
        <fullName evidence="2">EGF-like domain-containing protein</fullName>
    </recommendedName>
</protein>
<reference evidence="3" key="1">
    <citation type="submission" date="2015-11" db="EMBL/GenBank/DDBJ databases">
        <title>De novo transcriptome assembly of four potential Pierce s Disease insect vectors from Arizona vineyards.</title>
        <authorList>
            <person name="Tassone E.E."/>
        </authorList>
    </citation>
    <scope>NUCLEOTIDE SEQUENCE</scope>
</reference>
<proteinExistence type="predicted"/>
<dbReference type="AlphaFoldDB" id="A0A1B6LV35"/>
<sequence length="427" mass="47649">SAKMWMHVVAWLATFSTAFGMIEQFDITTIYYVDNINEASTTDTVKRVVHARSNALGLRVSDGFTTFDFKSAREYNITCDESSSCEWTSENGETFPAREQTILDSGVYAVKELFGISLNETEPISLDIIILFTSVNTLVRTSSAYYRLKLFDNSIELVKCDPKSYNNYAHEDRDGEYFNTDCSIISTVDQLNYSLLWITFKDSRIKIWNGNLQQSNLILDWKDNEFKGLPSVEVKYFSIGDKNGAIEKYHGSLIHKGISLAANTSIISPSFTPSTRALCLAVVFQSEKNFDDEQLLVTVENSWKSSHQLLTFKLTKSKLSHKIVNGTVPDELGNNIRIHISNIASAGEVVIHRIATCNTKGGDVEVLEPLHRKEFKKTGDFPVFDVYRDGIDKNEETPAKCLNDGESTSVGCSCPAGFVGPDCAQGC</sequence>
<feature type="signal peptide" evidence="1">
    <location>
        <begin position="1"/>
        <end position="20"/>
    </location>
</feature>
<organism evidence="3">
    <name type="scientific">Graphocephala atropunctata</name>
    <dbReference type="NCBI Taxonomy" id="36148"/>
    <lineage>
        <taxon>Eukaryota</taxon>
        <taxon>Metazoa</taxon>
        <taxon>Ecdysozoa</taxon>
        <taxon>Arthropoda</taxon>
        <taxon>Hexapoda</taxon>
        <taxon>Insecta</taxon>
        <taxon>Pterygota</taxon>
        <taxon>Neoptera</taxon>
        <taxon>Paraneoptera</taxon>
        <taxon>Hemiptera</taxon>
        <taxon>Auchenorrhyncha</taxon>
        <taxon>Membracoidea</taxon>
        <taxon>Cicadellidae</taxon>
        <taxon>Cicadellinae</taxon>
        <taxon>Cicadellini</taxon>
        <taxon>Graphocephala</taxon>
    </lineage>
</organism>
<gene>
    <name evidence="3" type="ORF">g.22639</name>
</gene>
<feature type="non-terminal residue" evidence="3">
    <location>
        <position position="427"/>
    </location>
</feature>
<dbReference type="EMBL" id="GEBQ01012419">
    <property type="protein sequence ID" value="JAT27558.1"/>
    <property type="molecule type" value="Transcribed_RNA"/>
</dbReference>
<name>A0A1B6LV35_9HEMI</name>
<accession>A0A1B6LV35</accession>
<evidence type="ECO:0000256" key="1">
    <source>
        <dbReference type="SAM" id="SignalP"/>
    </source>
</evidence>
<dbReference type="PROSITE" id="PS00022">
    <property type="entry name" value="EGF_1"/>
    <property type="match status" value="1"/>
</dbReference>
<keyword evidence="1" id="KW-0732">Signal</keyword>
<feature type="non-terminal residue" evidence="3">
    <location>
        <position position="1"/>
    </location>
</feature>
<dbReference type="InterPro" id="IPR000742">
    <property type="entry name" value="EGF"/>
</dbReference>
<evidence type="ECO:0000313" key="3">
    <source>
        <dbReference type="EMBL" id="JAT27558.1"/>
    </source>
</evidence>
<evidence type="ECO:0000259" key="2">
    <source>
        <dbReference type="PROSITE" id="PS00022"/>
    </source>
</evidence>
<feature type="domain" description="EGF-like" evidence="2">
    <location>
        <begin position="412"/>
        <end position="423"/>
    </location>
</feature>